<name>A0ACC2W949_9TREE</name>
<accession>A0ACC2W949</accession>
<reference evidence="1" key="1">
    <citation type="submission" date="2023-04" db="EMBL/GenBank/DDBJ databases">
        <title>Draft Genome sequencing of Naganishia species isolated from polar environments using Oxford Nanopore Technology.</title>
        <authorList>
            <person name="Leo P."/>
            <person name="Venkateswaran K."/>
        </authorList>
    </citation>
    <scope>NUCLEOTIDE SEQUENCE</scope>
    <source>
        <strain evidence="1">MNA-CCFEE 5261</strain>
    </source>
</reference>
<dbReference type="Proteomes" id="UP001241377">
    <property type="component" value="Unassembled WGS sequence"/>
</dbReference>
<gene>
    <name evidence="1" type="ORF">QFC19_002746</name>
</gene>
<evidence type="ECO:0000313" key="2">
    <source>
        <dbReference type="Proteomes" id="UP001241377"/>
    </source>
</evidence>
<organism evidence="1 2">
    <name type="scientific">Naganishia cerealis</name>
    <dbReference type="NCBI Taxonomy" id="610337"/>
    <lineage>
        <taxon>Eukaryota</taxon>
        <taxon>Fungi</taxon>
        <taxon>Dikarya</taxon>
        <taxon>Basidiomycota</taxon>
        <taxon>Agaricomycotina</taxon>
        <taxon>Tremellomycetes</taxon>
        <taxon>Filobasidiales</taxon>
        <taxon>Filobasidiaceae</taxon>
        <taxon>Naganishia</taxon>
    </lineage>
</organism>
<dbReference type="EMBL" id="JASBWR010000024">
    <property type="protein sequence ID" value="KAJ9107840.1"/>
    <property type="molecule type" value="Genomic_DNA"/>
</dbReference>
<sequence length="544" mass="58400">MAATRPLKLAIIGAGPSGFYTASRLLSLLPAASQKGRHVEVHMYDRLPTPYGLVRYGVAPDHPEVKNCQEKFDGLACDPRFRFFGNVSIGTTTSPSCSSTGAYTYPDAVHIPLSELTPYYTTVLFSYGSSLSNPLSRTKHSSSSPAPLRNVIPALAFVSWYNGHPAYTHLTDQLLDLAAVEEATVIGHGNVAIDVARMLLKDPDTLARTDMPTSVVQRLRESKVRKVSAVGRRGPAQVSFTTKEFREMVHLPRVTIRPVDAGLMEDAQRMVVGDRPRKRLMELMSKSGTAASGGDREFELGFLKSPIAFLPSTTDSDSGPAKVSHIKWSLNSLLSPPAPPPLPSPHPPAAPATSTDSTPSTTVVARPTGEEITTPAGLVIESVGYRSESLAPPTQAEEPWALPFDEKRGRIMNDGGRVVDDSGIMVPGFYTAGWVASGPIGVIASTMQYAFSVASLIINDHFIQPSSSAFTSPLPITPEPGIPAALVDAGAEPVSSAGSSRSGKRVVEMEDWNQIDRAEIARGKQAGKPREKFLSVRDMLHVLP</sequence>
<proteinExistence type="predicted"/>
<keyword evidence="2" id="KW-1185">Reference proteome</keyword>
<evidence type="ECO:0000313" key="1">
    <source>
        <dbReference type="EMBL" id="KAJ9107840.1"/>
    </source>
</evidence>
<protein>
    <submittedName>
        <fullName evidence="1">Uncharacterized protein</fullName>
    </submittedName>
</protein>
<comment type="caution">
    <text evidence="1">The sequence shown here is derived from an EMBL/GenBank/DDBJ whole genome shotgun (WGS) entry which is preliminary data.</text>
</comment>